<dbReference type="GO" id="GO:0005886">
    <property type="term" value="C:plasma membrane"/>
    <property type="evidence" value="ECO:0007669"/>
    <property type="project" value="TreeGrafter"/>
</dbReference>
<evidence type="ECO:0000259" key="4">
    <source>
        <dbReference type="Pfam" id="PF00890"/>
    </source>
</evidence>
<dbReference type="InterPro" id="IPR037099">
    <property type="entry name" value="Fum_R/Succ_DH_flav-like_C_sf"/>
</dbReference>
<feature type="region of interest" description="Disordered" evidence="3">
    <location>
        <begin position="651"/>
        <end position="670"/>
    </location>
</feature>
<dbReference type="InterPro" id="IPR030664">
    <property type="entry name" value="SdhA/FrdA/AprA"/>
</dbReference>
<dbReference type="GO" id="GO:0000104">
    <property type="term" value="F:succinate dehydrogenase activity"/>
    <property type="evidence" value="ECO:0007669"/>
    <property type="project" value="TreeGrafter"/>
</dbReference>
<dbReference type="InterPro" id="IPR003953">
    <property type="entry name" value="FAD-dep_OxRdtase_2_FAD-bd"/>
</dbReference>
<dbReference type="PANTHER" id="PTHR11632:SF51">
    <property type="entry name" value="SUCCINATE DEHYDROGENASE [UBIQUINONE] FLAVOPROTEIN SUBUNIT, MITOCHONDRIAL"/>
    <property type="match status" value="1"/>
</dbReference>
<proteinExistence type="predicted"/>
<evidence type="ECO:0000256" key="3">
    <source>
        <dbReference type="SAM" id="MobiDB-lite"/>
    </source>
</evidence>
<dbReference type="Gene3D" id="3.90.700.10">
    <property type="entry name" value="Succinate dehydrogenase/fumarate reductase flavoprotein, catalytic domain"/>
    <property type="match status" value="1"/>
</dbReference>
<dbReference type="AlphaFoldDB" id="A0AAX3EPR0"/>
<dbReference type="Gene3D" id="1.20.58.100">
    <property type="entry name" value="Fumarate reductase/succinate dehydrogenase flavoprotein-like, C-terminal domain"/>
    <property type="match status" value="1"/>
</dbReference>
<dbReference type="GO" id="GO:0009061">
    <property type="term" value="P:anaerobic respiration"/>
    <property type="evidence" value="ECO:0007669"/>
    <property type="project" value="TreeGrafter"/>
</dbReference>
<dbReference type="SUPFAM" id="SSF51905">
    <property type="entry name" value="FAD/NAD(P)-binding domain"/>
    <property type="match status" value="1"/>
</dbReference>
<dbReference type="InterPro" id="IPR027477">
    <property type="entry name" value="Succ_DH/fumarate_Rdtase_cat_sf"/>
</dbReference>
<dbReference type="InterPro" id="IPR036188">
    <property type="entry name" value="FAD/NAD-bd_sf"/>
</dbReference>
<dbReference type="Gene3D" id="3.50.50.60">
    <property type="entry name" value="FAD/NAD(P)-binding domain"/>
    <property type="match status" value="2"/>
</dbReference>
<evidence type="ECO:0000256" key="2">
    <source>
        <dbReference type="ARBA" id="ARBA00023002"/>
    </source>
</evidence>
<evidence type="ECO:0000313" key="5">
    <source>
        <dbReference type="EMBL" id="UYV99392.1"/>
    </source>
</evidence>
<reference evidence="5" key="1">
    <citation type="submission" date="2022-07" db="EMBL/GenBank/DDBJ databases">
        <authorList>
            <person name="Wu T."/>
        </authorList>
    </citation>
    <scope>NUCLEOTIDE SEQUENCE</scope>
    <source>
        <strain evidence="5">SD-1</strain>
    </source>
</reference>
<keyword evidence="2" id="KW-0560">Oxidoreductase</keyword>
<gene>
    <name evidence="5" type="ORF">NL394_09425</name>
</gene>
<feature type="domain" description="FAD-dependent oxidoreductase 2 FAD-binding" evidence="4">
    <location>
        <begin position="24"/>
        <end position="455"/>
    </location>
</feature>
<dbReference type="GO" id="GO:0033765">
    <property type="term" value="F:steroid dehydrogenase activity, acting on the CH-CH group of donors"/>
    <property type="evidence" value="ECO:0007669"/>
    <property type="project" value="UniProtKB-ARBA"/>
</dbReference>
<evidence type="ECO:0000256" key="1">
    <source>
        <dbReference type="ARBA" id="ARBA00022630"/>
    </source>
</evidence>
<dbReference type="EMBL" id="CP101185">
    <property type="protein sequence ID" value="UYV99392.1"/>
    <property type="molecule type" value="Genomic_DNA"/>
</dbReference>
<dbReference type="GO" id="GO:0009055">
    <property type="term" value="F:electron transfer activity"/>
    <property type="evidence" value="ECO:0007669"/>
    <property type="project" value="TreeGrafter"/>
</dbReference>
<dbReference type="GO" id="GO:0050660">
    <property type="term" value="F:flavin adenine dinucleotide binding"/>
    <property type="evidence" value="ECO:0007669"/>
    <property type="project" value="TreeGrafter"/>
</dbReference>
<dbReference type="RefSeq" id="WP_069696440.1">
    <property type="nucleotide sequence ID" value="NZ_CP043010.1"/>
</dbReference>
<dbReference type="Pfam" id="PF00890">
    <property type="entry name" value="FAD_binding_2"/>
    <property type="match status" value="1"/>
</dbReference>
<dbReference type="PRINTS" id="PR00368">
    <property type="entry name" value="FADPNR"/>
</dbReference>
<protein>
    <submittedName>
        <fullName evidence="5">FAD-binding protein</fullName>
    </submittedName>
</protein>
<accession>A0AAX3EPR0</accession>
<keyword evidence="6" id="KW-1185">Reference proteome</keyword>
<dbReference type="SUPFAM" id="SSF46977">
    <property type="entry name" value="Succinate dehydrogenase/fumarate reductase flavoprotein C-terminal domain"/>
    <property type="match status" value="1"/>
</dbReference>
<keyword evidence="1" id="KW-0285">Flavoprotein</keyword>
<name>A0AAX3EPR0_PAEUR</name>
<sequence>MTDTQPQSLAFGKHQVPVVTVSTVIVGTGSAGYCAADRLWELGHDDIVMVADKVRAGASRNAGSDKQTYYKLTLSGSEPDSVREMAGTLFSGGAMDGDNALAEAALSARGFIRLCDLGVPFPQNRYGEFVGYKTDHDPRQRATSVGPYTSRTMVEKLEKKVLRNGTRVFDECRVVDLVVSPDGAGGRKIAGLLVLRTGVSLDSEECPFLFFRCRNIVYATGGPAGIYAKRVFPNGQWGATGAALRAGVAGKNLTEWQFGLGSIKPRWNVSGTYMQAIPRFISTDQDGNDEREFLTETIEDYGRLMSLVFLKGYQWPFDARKAANGSSLIDLLVYQETALRGRRVFLDFRSNPVRRAFDPAALEPEAREYLAKAGALFGTPIERLRHMNEPAYRFYLDRNPYIDLEEQMLEVDVCAQHNNGGLTVDAWWQSNVRGFFPVGEAAGSHGVYRPGGAALNSGQVGATRAAQYIAANGESTFLPDTELIEAATPVIEAAFDLLARATEREEQGEPDNTAGMLTRVQDLMSEKAGPVRSGDSVLEALKQVSVWAEEYVGAVSANRSSRRSISRTFLIRDILTTAHVYLSAMADYIGHNGHSRGSVIYSDPSGSLPLRGHGTDPGKELDLPPIFRFRLDNGSLDDQVQETVVPFRQGIHPNDAAAGGAESPTATPLPATVEFHWRQRRPIPRPDEFFENVWRDFRSNGNVY</sequence>
<evidence type="ECO:0000313" key="6">
    <source>
        <dbReference type="Proteomes" id="UP001163293"/>
    </source>
</evidence>
<dbReference type="Proteomes" id="UP001163293">
    <property type="component" value="Chromosome"/>
</dbReference>
<dbReference type="PANTHER" id="PTHR11632">
    <property type="entry name" value="SUCCINATE DEHYDROGENASE 2 FLAVOPROTEIN SUBUNIT"/>
    <property type="match status" value="1"/>
</dbReference>
<organism evidence="5 6">
    <name type="scientific">Paenarthrobacter ureafaciens</name>
    <dbReference type="NCBI Taxonomy" id="37931"/>
    <lineage>
        <taxon>Bacteria</taxon>
        <taxon>Bacillati</taxon>
        <taxon>Actinomycetota</taxon>
        <taxon>Actinomycetes</taxon>
        <taxon>Micrococcales</taxon>
        <taxon>Micrococcaceae</taxon>
        <taxon>Paenarthrobacter</taxon>
    </lineage>
</organism>